<sequence>WRRAFLKHGETSQSLSLSDLLDFEDGIVKPKPKPANPPVRANVLYLSKEYSMPISRLNDQIRGMEAVLSELWYVEELDVALALEGRKKIHKFQVGC</sequence>
<dbReference type="PANTHER" id="PTHR37204:SF1">
    <property type="entry name" value="TRANSMEMBRANE PROTEIN"/>
    <property type="match status" value="1"/>
</dbReference>
<dbReference type="EMBL" id="JBAMMX010000020">
    <property type="protein sequence ID" value="KAK6920851.1"/>
    <property type="molecule type" value="Genomic_DNA"/>
</dbReference>
<dbReference type="AlphaFoldDB" id="A0AAN8Z1B1"/>
<accession>A0AAN8Z1B1</accession>
<evidence type="ECO:0000313" key="2">
    <source>
        <dbReference type="Proteomes" id="UP001370490"/>
    </source>
</evidence>
<evidence type="ECO:0000313" key="1">
    <source>
        <dbReference type="EMBL" id="KAK6920851.1"/>
    </source>
</evidence>
<gene>
    <name evidence="1" type="ORF">RJ641_014529</name>
</gene>
<organism evidence="1 2">
    <name type="scientific">Dillenia turbinata</name>
    <dbReference type="NCBI Taxonomy" id="194707"/>
    <lineage>
        <taxon>Eukaryota</taxon>
        <taxon>Viridiplantae</taxon>
        <taxon>Streptophyta</taxon>
        <taxon>Embryophyta</taxon>
        <taxon>Tracheophyta</taxon>
        <taxon>Spermatophyta</taxon>
        <taxon>Magnoliopsida</taxon>
        <taxon>eudicotyledons</taxon>
        <taxon>Gunneridae</taxon>
        <taxon>Pentapetalae</taxon>
        <taxon>Dilleniales</taxon>
        <taxon>Dilleniaceae</taxon>
        <taxon>Dillenia</taxon>
    </lineage>
</organism>
<protein>
    <submittedName>
        <fullName evidence="1">Uncharacterized protein</fullName>
    </submittedName>
</protein>
<dbReference type="PANTHER" id="PTHR37204">
    <property type="entry name" value="TRANSMEMBRANE PROTEIN"/>
    <property type="match status" value="1"/>
</dbReference>
<proteinExistence type="predicted"/>
<dbReference type="Proteomes" id="UP001370490">
    <property type="component" value="Unassembled WGS sequence"/>
</dbReference>
<comment type="caution">
    <text evidence="1">The sequence shown here is derived from an EMBL/GenBank/DDBJ whole genome shotgun (WGS) entry which is preliminary data.</text>
</comment>
<name>A0AAN8Z1B1_9MAGN</name>
<keyword evidence="2" id="KW-1185">Reference proteome</keyword>
<feature type="non-terminal residue" evidence="1">
    <location>
        <position position="1"/>
    </location>
</feature>
<reference evidence="1 2" key="1">
    <citation type="submission" date="2023-12" db="EMBL/GenBank/DDBJ databases">
        <title>A high-quality genome assembly for Dillenia turbinata (Dilleniales).</title>
        <authorList>
            <person name="Chanderbali A."/>
        </authorList>
    </citation>
    <scope>NUCLEOTIDE SEQUENCE [LARGE SCALE GENOMIC DNA]</scope>
    <source>
        <strain evidence="1">LSX21</strain>
        <tissue evidence="1">Leaf</tissue>
    </source>
</reference>